<comment type="caution">
    <text evidence="2">The sequence shown here is derived from an EMBL/GenBank/DDBJ whole genome shotgun (WGS) entry which is preliminary data.</text>
</comment>
<proteinExistence type="predicted"/>
<accession>A0ABX0XPM8</accession>
<dbReference type="InterPro" id="IPR018637">
    <property type="entry name" value="DUF2059"/>
</dbReference>
<evidence type="ECO:0000313" key="2">
    <source>
        <dbReference type="EMBL" id="NJC35190.1"/>
    </source>
</evidence>
<keyword evidence="3" id="KW-1185">Reference proteome</keyword>
<gene>
    <name evidence="2" type="ORF">GGR88_002704</name>
</gene>
<dbReference type="Pfam" id="PF09832">
    <property type="entry name" value="DUF2059"/>
    <property type="match status" value="1"/>
</dbReference>
<sequence length="245" mass="26370">MMLLLILLAATQPAAPPPPVASRAETARPVSAEALALAELLAGPDLVFGPGSQQQARAMMIDLYGRDPGMQEIEARSPGTAAAVVDAILPIVTRSAERRLPGLHQRLGALYQQRFTPGEIGRLRAFYGSPTGIRFIRGMQQRVNGDATVESAAARRDRVPDSSAVLEDLGRAGQATAMALSPADQEVLMRLRDGGLLQKVERMNPEAARTLVAWSQELSAEDQTEIMTASQEIVRKRLAGAEKQR</sequence>
<protein>
    <recommendedName>
        <fullName evidence="1">DUF2059 domain-containing protein</fullName>
    </recommendedName>
</protein>
<evidence type="ECO:0000259" key="1">
    <source>
        <dbReference type="Pfam" id="PF09832"/>
    </source>
</evidence>
<dbReference type="RefSeq" id="WP_167955885.1">
    <property type="nucleotide sequence ID" value="NZ_JAATJE010000002.1"/>
</dbReference>
<dbReference type="Proteomes" id="UP000734218">
    <property type="component" value="Unassembled WGS sequence"/>
</dbReference>
<feature type="domain" description="DUF2059" evidence="1">
    <location>
        <begin position="103"/>
        <end position="141"/>
    </location>
</feature>
<organism evidence="2 3">
    <name type="scientific">Sphingomonas jejuensis</name>
    <dbReference type="NCBI Taxonomy" id="904715"/>
    <lineage>
        <taxon>Bacteria</taxon>
        <taxon>Pseudomonadati</taxon>
        <taxon>Pseudomonadota</taxon>
        <taxon>Alphaproteobacteria</taxon>
        <taxon>Sphingomonadales</taxon>
        <taxon>Sphingomonadaceae</taxon>
        <taxon>Sphingomonas</taxon>
    </lineage>
</organism>
<name>A0ABX0XPM8_9SPHN</name>
<evidence type="ECO:0000313" key="3">
    <source>
        <dbReference type="Proteomes" id="UP000734218"/>
    </source>
</evidence>
<reference evidence="2 3" key="1">
    <citation type="submission" date="2020-03" db="EMBL/GenBank/DDBJ databases">
        <title>Genomic Encyclopedia of Type Strains, Phase IV (KMG-IV): sequencing the most valuable type-strain genomes for metagenomic binning, comparative biology and taxonomic classification.</title>
        <authorList>
            <person name="Goeker M."/>
        </authorList>
    </citation>
    <scope>NUCLEOTIDE SEQUENCE [LARGE SCALE GENOMIC DNA]</scope>
    <source>
        <strain evidence="2 3">DSM 27651</strain>
    </source>
</reference>
<dbReference type="EMBL" id="JAATJE010000002">
    <property type="protein sequence ID" value="NJC35190.1"/>
    <property type="molecule type" value="Genomic_DNA"/>
</dbReference>